<proteinExistence type="predicted"/>
<dbReference type="RefSeq" id="WP_026636540.1">
    <property type="nucleotide sequence ID" value="NZ_FONH01000002.1"/>
</dbReference>
<gene>
    <name evidence="1" type="ORF">SAMN02799615_00879</name>
</gene>
<dbReference type="EMBL" id="FONH01000002">
    <property type="protein sequence ID" value="SFE37392.1"/>
    <property type="molecule type" value="Genomic_DNA"/>
</dbReference>
<protein>
    <submittedName>
        <fullName evidence="1">Uncharacterized protein</fullName>
    </submittedName>
</protein>
<sequence>MAGSRLSLTIKYGRELRDLYQMTAVRLAELDFIDPALCERASKAVAAAVNAGAVGFVQVDPLTRTVCVDIDGLTSAIGGAFTDAGVQPAFLKPLIRYECGWFRHIGWRLSGPSDPSQANSGWNPTHILVDEFGVAG</sequence>
<accession>A0A1I2A098</accession>
<reference evidence="2" key="1">
    <citation type="submission" date="2016-10" db="EMBL/GenBank/DDBJ databases">
        <authorList>
            <person name="Varghese N."/>
            <person name="Submissions S."/>
        </authorList>
    </citation>
    <scope>NUCLEOTIDE SEQUENCE [LARGE SCALE GENOMIC DNA]</scope>
    <source>
        <strain evidence="2">UNC178MFTsu3.1</strain>
    </source>
</reference>
<dbReference type="AlphaFoldDB" id="A0A1I2A098"/>
<evidence type="ECO:0000313" key="1">
    <source>
        <dbReference type="EMBL" id="SFE37392.1"/>
    </source>
</evidence>
<dbReference type="STRING" id="500610.SAMN02799615_00879"/>
<dbReference type="Proteomes" id="UP000199477">
    <property type="component" value="Unassembled WGS sequence"/>
</dbReference>
<name>A0A1I2A098_9GAMM</name>
<keyword evidence="2" id="KW-1185">Reference proteome</keyword>
<evidence type="ECO:0000313" key="2">
    <source>
        <dbReference type="Proteomes" id="UP000199477"/>
    </source>
</evidence>
<organism evidence="1 2">
    <name type="scientific">Dyella marensis</name>
    <dbReference type="NCBI Taxonomy" id="500610"/>
    <lineage>
        <taxon>Bacteria</taxon>
        <taxon>Pseudomonadati</taxon>
        <taxon>Pseudomonadota</taxon>
        <taxon>Gammaproteobacteria</taxon>
        <taxon>Lysobacterales</taxon>
        <taxon>Rhodanobacteraceae</taxon>
        <taxon>Dyella</taxon>
    </lineage>
</organism>